<accession>W7I1V6</accession>
<gene>
    <name evidence="1" type="ORF">DRE_04405</name>
</gene>
<evidence type="ECO:0000313" key="1">
    <source>
        <dbReference type="EMBL" id="EWC46462.1"/>
    </source>
</evidence>
<dbReference type="PANTHER" id="PTHR43845:SF1">
    <property type="entry name" value="BLR5969 PROTEIN"/>
    <property type="match status" value="1"/>
</dbReference>
<proteinExistence type="predicted"/>
<protein>
    <recommendedName>
        <fullName evidence="3">AMP-dependent synthetase/ligase domain-containing protein</fullName>
    </recommendedName>
</protein>
<dbReference type="HOGENOM" id="CLU_047422_0_0_1"/>
<evidence type="ECO:0008006" key="3">
    <source>
        <dbReference type="Google" id="ProtNLM"/>
    </source>
</evidence>
<dbReference type="OrthoDB" id="10047078at2759"/>
<dbReference type="Proteomes" id="UP000024837">
    <property type="component" value="Unassembled WGS sequence"/>
</dbReference>
<evidence type="ECO:0000313" key="2">
    <source>
        <dbReference type="Proteomes" id="UP000024837"/>
    </source>
</evidence>
<name>W7I1V6_9PEZI</name>
<dbReference type="AlphaFoldDB" id="W7I1V6"/>
<sequence>MDCGYTLKQIVSVAKVHPLYAKDVEYPPTPDEVRRIIDQEDNEEVDLKCIPLATKDQLYKTIERLTADPSDQNTFWHGCYLSTTGGGSGGAPMLFATDAAENRRQRNAAGILARTCGVIKPGDLVMSLHTSGGLYRALDLLTEVLECGGGSVLCAGGAVSMAEARNTARHFRVNTLTADASQILQFANFVASLPDEERAEIKIKKVIYTSEPLNRPQKAVILAALGQPKIYSLFGSAEAGPWAVANPYITGEPDGDTMEFLFDTRMMNIEILPTSIMDQLSLTGSESDIRPEAVPDGEVGIIVQTSLCRLRNPLLRYVTGDLGSLRPLSKQSFAGGVEIPAEDAKHLRVLCVYGRDRRFSFEWFGEYFEYQAVEKVLKTEGWNVIQWQVVLQTGESNEIELEVRLYRSNCENSNAVSEESISNALSKFFAIYQGFNDRLFKVTFVRGLDGFERSSTGAKVMRFVDRTTR</sequence>
<organism evidence="1 2">
    <name type="scientific">Drechslerella stenobrocha 248</name>
    <dbReference type="NCBI Taxonomy" id="1043628"/>
    <lineage>
        <taxon>Eukaryota</taxon>
        <taxon>Fungi</taxon>
        <taxon>Dikarya</taxon>
        <taxon>Ascomycota</taxon>
        <taxon>Pezizomycotina</taxon>
        <taxon>Orbiliomycetes</taxon>
        <taxon>Orbiliales</taxon>
        <taxon>Orbiliaceae</taxon>
        <taxon>Drechslerella</taxon>
    </lineage>
</organism>
<dbReference type="SUPFAM" id="SSF56801">
    <property type="entry name" value="Acetyl-CoA synthetase-like"/>
    <property type="match status" value="1"/>
</dbReference>
<dbReference type="InterPro" id="IPR042099">
    <property type="entry name" value="ANL_N_sf"/>
</dbReference>
<dbReference type="Gene3D" id="3.40.50.12780">
    <property type="entry name" value="N-terminal domain of ligase-like"/>
    <property type="match status" value="1"/>
</dbReference>
<reference evidence="1 2" key="1">
    <citation type="submission" date="2013-05" db="EMBL/GenBank/DDBJ databases">
        <title>Drechslerella stenobrocha genome reveals carnivorous origination and mechanical trapping mechanism of predatory fungi.</title>
        <authorList>
            <person name="Liu X."/>
            <person name="Zhang W."/>
            <person name="Liu K."/>
        </authorList>
    </citation>
    <scope>NUCLEOTIDE SEQUENCE [LARGE SCALE GENOMIC DNA]</scope>
    <source>
        <strain evidence="1 2">248</strain>
    </source>
</reference>
<keyword evidence="2" id="KW-1185">Reference proteome</keyword>
<dbReference type="EMBL" id="KI966418">
    <property type="protein sequence ID" value="EWC46462.1"/>
    <property type="molecule type" value="Genomic_DNA"/>
</dbReference>
<dbReference type="PANTHER" id="PTHR43845">
    <property type="entry name" value="BLR5969 PROTEIN"/>
    <property type="match status" value="1"/>
</dbReference>